<dbReference type="Pfam" id="PF00903">
    <property type="entry name" value="Glyoxalase"/>
    <property type="match status" value="1"/>
</dbReference>
<dbReference type="KEGG" id="dcm:NIES806_07520"/>
<keyword evidence="3" id="KW-1185">Reference proteome</keyword>
<dbReference type="PROSITE" id="PS51819">
    <property type="entry name" value="VOC"/>
    <property type="match status" value="1"/>
</dbReference>
<sequence length="143" mass="16892">MNQTIFHLAFPVTNIPQTKAYYVDGLGCIPGRENPHALILNLYGHQLVAHITKDILTPQKAIYPRHFGLIFTQEQDWQELLEKAKNKDLKFREEPKYRFTDSLLEHQTFFLEDPFYNLMEFKYYRHPEAIFGNAEHTLIGDTH</sequence>
<gene>
    <name evidence="2" type="ORF">NIES806_07520</name>
</gene>
<keyword evidence="2" id="KW-0560">Oxidoreductase</keyword>
<dbReference type="OrthoDB" id="793940at2"/>
<proteinExistence type="predicted"/>
<dbReference type="EMBL" id="AP018316">
    <property type="protein sequence ID" value="BAZ84562.1"/>
    <property type="molecule type" value="Genomic_DNA"/>
</dbReference>
<accession>A0A1Z4UZ68</accession>
<evidence type="ECO:0000313" key="3">
    <source>
        <dbReference type="Proteomes" id="UP000218702"/>
    </source>
</evidence>
<evidence type="ECO:0000313" key="2">
    <source>
        <dbReference type="EMBL" id="BAZ84562.1"/>
    </source>
</evidence>
<dbReference type="InterPro" id="IPR037523">
    <property type="entry name" value="VOC_core"/>
</dbReference>
<dbReference type="RefSeq" id="WP_096664174.1">
    <property type="nucleotide sequence ID" value="NZ_AP018316.1"/>
</dbReference>
<dbReference type="InterPro" id="IPR029068">
    <property type="entry name" value="Glyas_Bleomycin-R_OHBP_Dase"/>
</dbReference>
<dbReference type="Proteomes" id="UP000218702">
    <property type="component" value="Chromosome"/>
</dbReference>
<reference evidence="2 3" key="1">
    <citation type="submission" date="2017-06" db="EMBL/GenBank/DDBJ databases">
        <title>Genome sequencing of cyanobaciteial culture collection at National Institute for Environmental Studies (NIES).</title>
        <authorList>
            <person name="Hirose Y."/>
            <person name="Shimura Y."/>
            <person name="Fujisawa T."/>
            <person name="Nakamura Y."/>
            <person name="Kawachi M."/>
        </authorList>
    </citation>
    <scope>NUCLEOTIDE SEQUENCE [LARGE SCALE GENOMIC DNA]</scope>
    <source>
        <strain evidence="2 3">NIES-806</strain>
    </source>
</reference>
<dbReference type="PANTHER" id="PTHR39434:SF1">
    <property type="entry name" value="VOC DOMAIN-CONTAINING PROTEIN"/>
    <property type="match status" value="1"/>
</dbReference>
<keyword evidence="2" id="KW-0223">Dioxygenase</keyword>
<organism evidence="2 3">
    <name type="scientific">Dolichospermum compactum NIES-806</name>
    <dbReference type="NCBI Taxonomy" id="1973481"/>
    <lineage>
        <taxon>Bacteria</taxon>
        <taxon>Bacillati</taxon>
        <taxon>Cyanobacteriota</taxon>
        <taxon>Cyanophyceae</taxon>
        <taxon>Nostocales</taxon>
        <taxon>Aphanizomenonaceae</taxon>
        <taxon>Dolichospermum</taxon>
        <taxon>Dolichospermum compactum</taxon>
    </lineage>
</organism>
<feature type="domain" description="VOC" evidence="1">
    <location>
        <begin position="4"/>
        <end position="124"/>
    </location>
</feature>
<dbReference type="AlphaFoldDB" id="A0A1Z4UZ68"/>
<evidence type="ECO:0000259" key="1">
    <source>
        <dbReference type="PROSITE" id="PS51819"/>
    </source>
</evidence>
<dbReference type="SUPFAM" id="SSF54593">
    <property type="entry name" value="Glyoxalase/Bleomycin resistance protein/Dihydroxybiphenyl dioxygenase"/>
    <property type="match status" value="1"/>
</dbReference>
<dbReference type="PANTHER" id="PTHR39434">
    <property type="match status" value="1"/>
</dbReference>
<protein>
    <submittedName>
        <fullName evidence="2">Glyoxalase/bleomycin resistance protein/dioxygenase</fullName>
    </submittedName>
</protein>
<dbReference type="InterPro" id="IPR004360">
    <property type="entry name" value="Glyas_Fos-R_dOase_dom"/>
</dbReference>
<name>A0A1Z4UZ68_9CYAN</name>
<dbReference type="Gene3D" id="3.10.180.10">
    <property type="entry name" value="2,3-Dihydroxybiphenyl 1,2-Dioxygenase, domain 1"/>
    <property type="match status" value="1"/>
</dbReference>
<dbReference type="GO" id="GO:0051213">
    <property type="term" value="F:dioxygenase activity"/>
    <property type="evidence" value="ECO:0007669"/>
    <property type="project" value="UniProtKB-KW"/>
</dbReference>